<accession>A0A7X3MIW0</accession>
<sequence>MAKCCALCMSATEKGVVFSNRKIKEEVIKIPLNCPSNSNKHCRDEMLFSAQNGYGV</sequence>
<keyword evidence="2" id="KW-1185">Reference proteome</keyword>
<proteinExistence type="predicted"/>
<name>A0A7X3MIW0_9FIRM</name>
<gene>
    <name evidence="1" type="ORF">GN277_18205</name>
</gene>
<organism evidence="1 2">
    <name type="scientific">Sporofaciens musculi</name>
    <dbReference type="NCBI Taxonomy" id="2681861"/>
    <lineage>
        <taxon>Bacteria</taxon>
        <taxon>Bacillati</taxon>
        <taxon>Bacillota</taxon>
        <taxon>Clostridia</taxon>
        <taxon>Lachnospirales</taxon>
        <taxon>Lachnospiraceae</taxon>
        <taxon>Sporofaciens</taxon>
    </lineage>
</organism>
<dbReference type="RefSeq" id="WP_159752399.1">
    <property type="nucleotide sequence ID" value="NZ_WUQX01000001.1"/>
</dbReference>
<reference evidence="1 2" key="1">
    <citation type="submission" date="2019-12" db="EMBL/GenBank/DDBJ databases">
        <title>Sporaefaciens musculi gen. nov., sp. nov., a novel bacterium isolated from the caecum of an obese mouse.</title>
        <authorList>
            <person name="Rasmussen T.S."/>
            <person name="Streidl T."/>
            <person name="Hitch T.C.A."/>
            <person name="Wortmann E."/>
            <person name="Deptula P."/>
            <person name="Hansen M."/>
            <person name="Nielsen D.S."/>
            <person name="Clavel T."/>
            <person name="Vogensen F.K."/>
        </authorList>
    </citation>
    <scope>NUCLEOTIDE SEQUENCE [LARGE SCALE GENOMIC DNA]</scope>
    <source>
        <strain evidence="1 2">WCA-9-b2</strain>
    </source>
</reference>
<comment type="caution">
    <text evidence="1">The sequence shown here is derived from an EMBL/GenBank/DDBJ whole genome shotgun (WGS) entry which is preliminary data.</text>
</comment>
<protein>
    <submittedName>
        <fullName evidence="1">Uncharacterized protein</fullName>
    </submittedName>
</protein>
<evidence type="ECO:0000313" key="2">
    <source>
        <dbReference type="Proteomes" id="UP000460412"/>
    </source>
</evidence>
<evidence type="ECO:0000313" key="1">
    <source>
        <dbReference type="EMBL" id="MXP77239.1"/>
    </source>
</evidence>
<dbReference type="AlphaFoldDB" id="A0A7X3MIW0"/>
<dbReference type="Proteomes" id="UP000460412">
    <property type="component" value="Unassembled WGS sequence"/>
</dbReference>
<dbReference type="EMBL" id="WUQX01000001">
    <property type="protein sequence ID" value="MXP77239.1"/>
    <property type="molecule type" value="Genomic_DNA"/>
</dbReference>